<feature type="region of interest" description="Disordered" evidence="2">
    <location>
        <begin position="315"/>
        <end position="336"/>
    </location>
</feature>
<organism evidence="3 4">
    <name type="scientific">Escallonia herrerae</name>
    <dbReference type="NCBI Taxonomy" id="1293975"/>
    <lineage>
        <taxon>Eukaryota</taxon>
        <taxon>Viridiplantae</taxon>
        <taxon>Streptophyta</taxon>
        <taxon>Embryophyta</taxon>
        <taxon>Tracheophyta</taxon>
        <taxon>Spermatophyta</taxon>
        <taxon>Magnoliopsida</taxon>
        <taxon>eudicotyledons</taxon>
        <taxon>Gunneridae</taxon>
        <taxon>Pentapetalae</taxon>
        <taxon>asterids</taxon>
        <taxon>campanulids</taxon>
        <taxon>Escalloniales</taxon>
        <taxon>Escalloniaceae</taxon>
        <taxon>Escallonia</taxon>
    </lineage>
</organism>
<dbReference type="EMBL" id="JAVXUP010001084">
    <property type="protein sequence ID" value="KAK3016158.1"/>
    <property type="molecule type" value="Genomic_DNA"/>
</dbReference>
<keyword evidence="1" id="KW-0175">Coiled coil</keyword>
<name>A0AA88VY57_9ASTE</name>
<feature type="coiled-coil region" evidence="1">
    <location>
        <begin position="235"/>
        <end position="280"/>
    </location>
</feature>
<accession>A0AA88VY57</accession>
<keyword evidence="4" id="KW-1185">Reference proteome</keyword>
<evidence type="ECO:0000256" key="2">
    <source>
        <dbReference type="SAM" id="MobiDB-lite"/>
    </source>
</evidence>
<gene>
    <name evidence="3" type="ORF">RJ639_007698</name>
</gene>
<feature type="region of interest" description="Disordered" evidence="2">
    <location>
        <begin position="1"/>
        <end position="29"/>
    </location>
</feature>
<feature type="compositionally biased region" description="Basic and acidic residues" evidence="2">
    <location>
        <begin position="1"/>
        <end position="13"/>
    </location>
</feature>
<dbReference type="PANTHER" id="PTHR37261">
    <property type="entry name" value="40S RIBOSOMAL PROTEIN S27"/>
    <property type="match status" value="1"/>
</dbReference>
<reference evidence="3" key="1">
    <citation type="submission" date="2022-12" db="EMBL/GenBank/DDBJ databases">
        <title>Draft genome assemblies for two species of Escallonia (Escalloniales).</title>
        <authorList>
            <person name="Chanderbali A."/>
            <person name="Dervinis C."/>
            <person name="Anghel I."/>
            <person name="Soltis D."/>
            <person name="Soltis P."/>
            <person name="Zapata F."/>
        </authorList>
    </citation>
    <scope>NUCLEOTIDE SEQUENCE</scope>
    <source>
        <strain evidence="3">UCBG64.0493</strain>
        <tissue evidence="3">Leaf</tissue>
    </source>
</reference>
<dbReference type="PANTHER" id="PTHR37261:SF1">
    <property type="entry name" value="40S RIBOSOMAL PROTEIN S27"/>
    <property type="match status" value="1"/>
</dbReference>
<protein>
    <submittedName>
        <fullName evidence="3">Uncharacterized protein</fullName>
    </submittedName>
</protein>
<evidence type="ECO:0000256" key="1">
    <source>
        <dbReference type="SAM" id="Coils"/>
    </source>
</evidence>
<dbReference type="Proteomes" id="UP001188597">
    <property type="component" value="Unassembled WGS sequence"/>
</dbReference>
<dbReference type="AlphaFoldDB" id="A0AA88VY57"/>
<evidence type="ECO:0000313" key="3">
    <source>
        <dbReference type="EMBL" id="KAK3016158.1"/>
    </source>
</evidence>
<proteinExistence type="predicted"/>
<comment type="caution">
    <text evidence="3">The sequence shown here is derived from an EMBL/GenBank/DDBJ whole genome shotgun (WGS) entry which is preliminary data.</text>
</comment>
<evidence type="ECO:0000313" key="4">
    <source>
        <dbReference type="Proteomes" id="UP001188597"/>
    </source>
</evidence>
<sequence>MHCAAEDELHSTDTEEDAPAYSKGSNGEVANEDDWVEVKASDSSLLDSGSTSLLKKTSVRRRSIKDFYEATAEITDAETCMSLTLRLLSLQSKGCVCVDEVYVYADPVESVDSEHPAVQVGNSAGNSLMAMLVPTLLQLSKSGAGRLQENHAFNTIEKQEFQESGPKTTDSNCILNGIQRNESNLQDVKLLANQHDEKSQEVNEATAGPTRFQILEQVSDRAKNDSTSSQVGAILEQLVSRVSRIEDLCVRFEEKMLKPINDMEARLQRVEEHVEVLAKNSQYSGFHSCTKFSAPAFSCAESNFSSFCNDGRDFPPGPSEFEKRDMPSGKTSKSPDLSTCAQLLPSLVITAPEFSCSNGEEGYNASETYKESPKEKPKRALSVDDALAAALAGLSSATVQSLKCTERLVVTAPEFTSEVDEEDAPSNYSRTAIVTASDHISEGGGNEKPSQYMQTLKVTAPEYISEGSSNQNPSKYTQTLKVTAPEFASEEDGSADIVASCNIQKTEHVFSSNSFPMDRNKSNLDAIAPSSDPAVIDGKRQETGVLDGVVDGDLLSEGCTGCSILDASTDCPSGQVKSELAKDYQDGSVGTCEVASASTRDVEGPDKDALRDVPHSSYASAVGFGLPFLEFVSSKSSGATFHLEALLSDVAEVHVEPSILQGSDNDDVTNSHLLLDLDDHDAEVPSDVPGELQDQFTRINQGMFPSLI</sequence>